<reference evidence="1" key="1">
    <citation type="submission" date="2023-07" db="EMBL/GenBank/DDBJ databases">
        <title>Sorghum-associated microbial communities from plants grown in Nebraska, USA.</title>
        <authorList>
            <person name="Schachtman D."/>
        </authorList>
    </citation>
    <scope>NUCLEOTIDE SEQUENCE</scope>
    <source>
        <strain evidence="1">2697</strain>
    </source>
</reference>
<name>A0ACC6KZR0_9SPHI</name>
<dbReference type="EMBL" id="JAVDTF010000003">
    <property type="protein sequence ID" value="MDR6784652.1"/>
    <property type="molecule type" value="Genomic_DNA"/>
</dbReference>
<proteinExistence type="predicted"/>
<sequence length="238" mass="26700">MSIATDQAPIQYYPLGDSAVVMQFGDVISETINLQVRTVAAWLDEYTFEGFVEYVPAFTSITIYYEPWLLNYHEMILLLQEMVGNMTDTEMQEQSEVLTIPVHYGGAMGPDLEYVANYHHMSTDEVIALHTQPEYLVYMIGFAPGFPYLGGMDERIATPRKENPRPKIPKGAVGIAGSQTGIYPMETPGGWQLIGQTPLELFDIGKEEPALLKAGDRLRFRPVTEAEWLKIKSGRDGN</sequence>
<keyword evidence="2" id="KW-1185">Reference proteome</keyword>
<protein>
    <submittedName>
        <fullName evidence="1">Inhibitor of KinA</fullName>
    </submittedName>
</protein>
<gene>
    <name evidence="1" type="ORF">J2X78_003226</name>
</gene>
<accession>A0ACC6KZR0</accession>
<evidence type="ECO:0000313" key="1">
    <source>
        <dbReference type="EMBL" id="MDR6784652.1"/>
    </source>
</evidence>
<comment type="caution">
    <text evidence="1">The sequence shown here is derived from an EMBL/GenBank/DDBJ whole genome shotgun (WGS) entry which is preliminary data.</text>
</comment>
<organism evidence="1 2">
    <name type="scientific">Pedobacter africanus</name>
    <dbReference type="NCBI Taxonomy" id="151894"/>
    <lineage>
        <taxon>Bacteria</taxon>
        <taxon>Pseudomonadati</taxon>
        <taxon>Bacteroidota</taxon>
        <taxon>Sphingobacteriia</taxon>
        <taxon>Sphingobacteriales</taxon>
        <taxon>Sphingobacteriaceae</taxon>
        <taxon>Pedobacter</taxon>
    </lineage>
</organism>
<evidence type="ECO:0000313" key="2">
    <source>
        <dbReference type="Proteomes" id="UP001246858"/>
    </source>
</evidence>
<dbReference type="Proteomes" id="UP001246858">
    <property type="component" value="Unassembled WGS sequence"/>
</dbReference>